<dbReference type="InterPro" id="IPR025331">
    <property type="entry name" value="TNT"/>
</dbReference>
<dbReference type="Pfam" id="PF14021">
    <property type="entry name" value="TNT"/>
    <property type="match status" value="1"/>
</dbReference>
<feature type="compositionally biased region" description="Low complexity" evidence="2">
    <location>
        <begin position="837"/>
        <end position="849"/>
    </location>
</feature>
<feature type="compositionally biased region" description="Gly residues" evidence="2">
    <location>
        <begin position="863"/>
        <end position="880"/>
    </location>
</feature>
<dbReference type="Gene3D" id="3.40.570.10">
    <property type="entry name" value="Extracellular Endonuclease, subunit A"/>
    <property type="match status" value="1"/>
</dbReference>
<feature type="compositionally biased region" description="Low complexity" evidence="2">
    <location>
        <begin position="640"/>
        <end position="680"/>
    </location>
</feature>
<evidence type="ECO:0000259" key="4">
    <source>
        <dbReference type="Pfam" id="PF14021"/>
    </source>
</evidence>
<feature type="compositionally biased region" description="Low complexity" evidence="2">
    <location>
        <begin position="1124"/>
        <end position="1146"/>
    </location>
</feature>
<feature type="compositionally biased region" description="Acidic residues" evidence="2">
    <location>
        <begin position="1310"/>
        <end position="1322"/>
    </location>
</feature>
<evidence type="ECO:0000313" key="7">
    <source>
        <dbReference type="Proteomes" id="UP001142462"/>
    </source>
</evidence>
<feature type="compositionally biased region" description="Gly residues" evidence="2">
    <location>
        <begin position="491"/>
        <end position="505"/>
    </location>
</feature>
<organism evidence="6 7">
    <name type="scientific">Microbacterium barkeri</name>
    <dbReference type="NCBI Taxonomy" id="33917"/>
    <lineage>
        <taxon>Bacteria</taxon>
        <taxon>Bacillati</taxon>
        <taxon>Actinomycetota</taxon>
        <taxon>Actinomycetes</taxon>
        <taxon>Micrococcales</taxon>
        <taxon>Microbacteriaceae</taxon>
        <taxon>Microbacterium</taxon>
    </lineage>
</organism>
<feature type="coiled-coil region" evidence="1">
    <location>
        <begin position="176"/>
        <end position="203"/>
    </location>
</feature>
<evidence type="ECO:0000313" key="6">
    <source>
        <dbReference type="EMBL" id="GLJ60904.1"/>
    </source>
</evidence>
<feature type="compositionally biased region" description="Acidic residues" evidence="2">
    <location>
        <begin position="819"/>
        <end position="836"/>
    </location>
</feature>
<dbReference type="InterPro" id="IPR028908">
    <property type="entry name" value="Tox-PL_dom"/>
</dbReference>
<feature type="compositionally biased region" description="Low complexity" evidence="2">
    <location>
        <begin position="616"/>
        <end position="633"/>
    </location>
</feature>
<feature type="compositionally biased region" description="Basic and acidic residues" evidence="2">
    <location>
        <begin position="801"/>
        <end position="818"/>
    </location>
</feature>
<feature type="compositionally biased region" description="Low complexity" evidence="2">
    <location>
        <begin position="556"/>
        <end position="588"/>
    </location>
</feature>
<dbReference type="Pfam" id="PF15644">
    <property type="entry name" value="Gln_amidase"/>
    <property type="match status" value="1"/>
</dbReference>
<feature type="compositionally biased region" description="Basic and acidic residues" evidence="2">
    <location>
        <begin position="1090"/>
        <end position="1101"/>
    </location>
</feature>
<evidence type="ECO:0000259" key="5">
    <source>
        <dbReference type="Pfam" id="PF15644"/>
    </source>
</evidence>
<accession>A0A9W6H2P2</accession>
<evidence type="ECO:0000259" key="3">
    <source>
        <dbReference type="Pfam" id="PF13930"/>
    </source>
</evidence>
<comment type="caution">
    <text evidence="6">The sequence shown here is derived from an EMBL/GenBank/DDBJ whole genome shotgun (WGS) entry which is preliminary data.</text>
</comment>
<dbReference type="InterPro" id="IPR044929">
    <property type="entry name" value="DNA/RNA_non-sp_Endonuclease_sf"/>
</dbReference>
<feature type="domain" description="Tox-PL" evidence="5">
    <location>
        <begin position="1237"/>
        <end position="1287"/>
    </location>
</feature>
<dbReference type="Proteomes" id="UP001142462">
    <property type="component" value="Unassembled WGS sequence"/>
</dbReference>
<feature type="compositionally biased region" description="Polar residues" evidence="2">
    <location>
        <begin position="688"/>
        <end position="698"/>
    </location>
</feature>
<dbReference type="GO" id="GO:0050135">
    <property type="term" value="F:NADP+ nucleosidase activity"/>
    <property type="evidence" value="ECO:0007669"/>
    <property type="project" value="InterPro"/>
</dbReference>
<name>A0A9W6H2P2_9MICO</name>
<feature type="compositionally biased region" description="Low complexity" evidence="2">
    <location>
        <begin position="766"/>
        <end position="790"/>
    </location>
</feature>
<gene>
    <name evidence="6" type="ORF">GCM10017576_10330</name>
</gene>
<dbReference type="EMBL" id="BSEJ01000003">
    <property type="protein sequence ID" value="GLJ60904.1"/>
    <property type="molecule type" value="Genomic_DNA"/>
</dbReference>
<feature type="compositionally biased region" description="Low complexity" evidence="2">
    <location>
        <begin position="400"/>
        <end position="409"/>
    </location>
</feature>
<feature type="region of interest" description="Disordered" evidence="2">
    <location>
        <begin position="400"/>
        <end position="965"/>
    </location>
</feature>
<sequence>MAGDDNAAEDFAGGGDDGYDATATAVLQSVQSIANGYWIMAAALENTARMYRAAQSPGAGQTPTIEKATATEVKDEKGIDAPSALGPGLPGVLGEFQEIIEWGLQQVGVVIPTGDEDKLARGSTAWITLATTVRTCGTTADGALSWIGGMSLPQQAMVQTSHDGLRASTTAIAGNAESLATRIDDFVEQLKIMREQLKDFLQQMALELAVDLAITGILGALTFGLGAIAGSAKAAATVVRWAIKIKNLIDKLKNALRAMRGARGVTARAALAAGREGLQSAISSSVSTAIMNAAHDENDPSYQQQDVGTAFISAFAGGAVASPVSRGLGGSGGPGFRSGLRQVGGETAGGALDGLASGAVDAAMNGTEFNPLSAAVGGMIIGGAMSTGMRGGTSAVNAGRNALGLNNGRTVTPNPAGDTSGNASPSQNAGTTTNLPDSPATGGSVGGGSSNGGGGTGRTDYDGPTPGGVGSGGSTTTGGGGAGTSDYDGPTPGGGADGGGAGGDGGHVDVPTDASPDAPAELPGDGPSAETPENGSAPENGAGDSGTDGTTPESATPDGTTPDGTTSESATPESATPDSITPDSTTPDGATPDGATPDGATPDGITPESTTPDGATPEGTTQDGTTPDGTTPESATPESATPDGTTPEATTPEATAPDGTTPEATTPEATAPDGTAPEATSPEGASPESGTQTDSPSDGSAEHPVAGDSDASPESSTDSASNADASPQESSTSTESPDSGTDAAADSDQTPAAAAAGRASTRETEAAPADADAAQSAGDDTGTETATSADSDADASSDADESSHADDSGDTEESRDGESDQQDADQQDAEQQEAEEAAAAGAASAAAAAGVLAAPRAMPFRGAGAGTGSVAGGHGAGAGNGSSSPGDSSSSDPMSSPDQFGNGWDRAQSPVGSNPIDPAYGDPRGPGNSGQLDPRYTHPGAVRPDVQHLVTDPAAPYGRDDAGNPLSQAAWESRYTDANNRPVYPGNDGGDPGSYRHITDLDVFHQNYGGQLDRMGGPQGDYFSLPGTPFEARALPPGNLRADYTIRDLVSLPPGGRIEVSRIAPAFGQPGGGLQVRILDGSGRPMSQEALERGGHLRDPDAPDASDGSSTRNGAATGHDADASDGPADASDGGADADETGAASDDQSAAQEGERDPRSPSPEDSPEQIRDKIDEALGQSNTGYDPYDLSNGYAENCGNVAANMHDFLSGQPIRDADTGTLDIDEMEARTGLPQTPMTPEQIEATLRAQGPGSHCVVGVDRGDDLDGHWFNAVFDGEQVWVVDGQDGTRSPWPPDEPDATNWDASIDPSDVVDADADADADGDGSGGDRTGGRRMQPVHTGQDAAGRHTYTVDWDRPKTPFAKQRGLEPNAVYEVKGRGTFYTDASGTVTRVETSYSPDGLNPDLHNPQPNTTYVVTTENGNSTHTFETDHRGRTIEAHTDSLDFDDARRSESVQSRVGRQGGADYDGGHLFGNQFGGGGESVNLVAMLRDVNQNSGADSFYALEQHWADLRRAHPQTPIEVRISPIYDGNAKTPDVIQVRWTENGRVKMREFFNDDI</sequence>
<reference evidence="6" key="2">
    <citation type="submission" date="2023-01" db="EMBL/GenBank/DDBJ databases">
        <authorList>
            <person name="Sun Q."/>
            <person name="Evtushenko L."/>
        </authorList>
    </citation>
    <scope>NUCLEOTIDE SEQUENCE</scope>
    <source>
        <strain evidence="6">VKM Ac-1020</strain>
    </source>
</reference>
<feature type="compositionally biased region" description="Gly residues" evidence="2">
    <location>
        <begin position="443"/>
        <end position="457"/>
    </location>
</feature>
<dbReference type="InterPro" id="IPR044927">
    <property type="entry name" value="Endonuclea_NS_2"/>
</dbReference>
<keyword evidence="7" id="KW-1185">Reference proteome</keyword>
<feature type="compositionally biased region" description="Acidic residues" evidence="2">
    <location>
        <begin position="791"/>
        <end position="800"/>
    </location>
</feature>
<feature type="region of interest" description="Disordered" evidence="2">
    <location>
        <begin position="1284"/>
        <end position="1366"/>
    </location>
</feature>
<keyword evidence="1" id="KW-0175">Coiled coil</keyword>
<evidence type="ECO:0008006" key="8">
    <source>
        <dbReference type="Google" id="ProtNLM"/>
    </source>
</evidence>
<reference evidence="6" key="1">
    <citation type="journal article" date="2014" name="Int. J. Syst. Evol. Microbiol.">
        <title>Complete genome sequence of Corynebacterium casei LMG S-19264T (=DSM 44701T), isolated from a smear-ripened cheese.</title>
        <authorList>
            <consortium name="US DOE Joint Genome Institute (JGI-PGF)"/>
            <person name="Walter F."/>
            <person name="Albersmeier A."/>
            <person name="Kalinowski J."/>
            <person name="Ruckert C."/>
        </authorList>
    </citation>
    <scope>NUCLEOTIDE SEQUENCE</scope>
    <source>
        <strain evidence="6">VKM Ac-1020</strain>
    </source>
</reference>
<feature type="region of interest" description="Disordered" evidence="2">
    <location>
        <begin position="1086"/>
        <end position="1167"/>
    </location>
</feature>
<proteinExistence type="predicted"/>
<feature type="compositionally biased region" description="Low complexity" evidence="2">
    <location>
        <begin position="881"/>
        <end position="898"/>
    </location>
</feature>
<feature type="domain" description="TNT" evidence="4">
    <location>
        <begin position="1008"/>
        <end position="1079"/>
    </location>
</feature>
<feature type="compositionally biased region" description="Low complexity" evidence="2">
    <location>
        <begin position="715"/>
        <end position="759"/>
    </location>
</feature>
<dbReference type="Pfam" id="PF13930">
    <property type="entry name" value="Endonuclea_NS_2"/>
    <property type="match status" value="1"/>
</dbReference>
<evidence type="ECO:0000256" key="2">
    <source>
        <dbReference type="SAM" id="MobiDB-lite"/>
    </source>
</evidence>
<protein>
    <recommendedName>
        <fullName evidence="8">DNA/RNA non-specific endonuclease</fullName>
    </recommendedName>
</protein>
<feature type="domain" description="Type VII secretion system protein EssD-like" evidence="3">
    <location>
        <begin position="1412"/>
        <end position="1541"/>
    </location>
</feature>
<evidence type="ECO:0000256" key="1">
    <source>
        <dbReference type="SAM" id="Coils"/>
    </source>
</evidence>
<feature type="compositionally biased region" description="Polar residues" evidence="2">
    <location>
        <begin position="410"/>
        <end position="436"/>
    </location>
</feature>
<feature type="compositionally biased region" description="Gly residues" evidence="2">
    <location>
        <begin position="465"/>
        <end position="483"/>
    </location>
</feature>